<organism evidence="1">
    <name type="scientific">Anopheles triannulatus</name>
    <dbReference type="NCBI Taxonomy" id="58253"/>
    <lineage>
        <taxon>Eukaryota</taxon>
        <taxon>Metazoa</taxon>
        <taxon>Ecdysozoa</taxon>
        <taxon>Arthropoda</taxon>
        <taxon>Hexapoda</taxon>
        <taxon>Insecta</taxon>
        <taxon>Pterygota</taxon>
        <taxon>Neoptera</taxon>
        <taxon>Endopterygota</taxon>
        <taxon>Diptera</taxon>
        <taxon>Nematocera</taxon>
        <taxon>Culicoidea</taxon>
        <taxon>Culicidae</taxon>
        <taxon>Anophelinae</taxon>
        <taxon>Anopheles</taxon>
    </lineage>
</organism>
<evidence type="ECO:0000313" key="1">
    <source>
        <dbReference type="EMBL" id="MBW48567.1"/>
    </source>
</evidence>
<name>A0A2M4B6C6_9DIPT</name>
<sequence length="80" mass="9233">MWLIPRRNIMMCIAVPMLPTSKATRITHFFPPLLSKQRSLIVFLRLSVKSVMVIASDVISRTRLVMQAIRSLFSVSQQFQ</sequence>
<dbReference type="AlphaFoldDB" id="A0A2M4B6C6"/>
<protein>
    <submittedName>
        <fullName evidence="1">Putative secreted protein</fullName>
    </submittedName>
</protein>
<dbReference type="EMBL" id="GGFK01015246">
    <property type="protein sequence ID" value="MBW48567.1"/>
    <property type="molecule type" value="Transcribed_RNA"/>
</dbReference>
<accession>A0A2M4B6C6</accession>
<proteinExistence type="predicted"/>
<reference evidence="1" key="1">
    <citation type="submission" date="2018-01" db="EMBL/GenBank/DDBJ databases">
        <title>An insight into the sialome of Amazonian anophelines.</title>
        <authorList>
            <person name="Ribeiro J.M."/>
            <person name="Scarpassa V."/>
            <person name="Calvo E."/>
        </authorList>
    </citation>
    <scope>NUCLEOTIDE SEQUENCE</scope>
    <source>
        <tissue evidence="1">Salivary glands</tissue>
    </source>
</reference>